<protein>
    <submittedName>
        <fullName evidence="5">Acyltransferase</fullName>
    </submittedName>
</protein>
<reference evidence="5" key="2">
    <citation type="submission" date="2020-09" db="EMBL/GenBank/DDBJ databases">
        <authorList>
            <person name="Sun Q."/>
            <person name="Kim S."/>
        </authorList>
    </citation>
    <scope>NUCLEOTIDE SEQUENCE</scope>
    <source>
        <strain evidence="5">KCTC 12711</strain>
    </source>
</reference>
<dbReference type="Pfam" id="PF01553">
    <property type="entry name" value="Acyltransferase"/>
    <property type="match status" value="1"/>
</dbReference>
<dbReference type="PANTHER" id="PTHR10434">
    <property type="entry name" value="1-ACYL-SN-GLYCEROL-3-PHOSPHATE ACYLTRANSFERASE"/>
    <property type="match status" value="1"/>
</dbReference>
<dbReference type="GO" id="GO:0006654">
    <property type="term" value="P:phosphatidic acid biosynthetic process"/>
    <property type="evidence" value="ECO:0007669"/>
    <property type="project" value="TreeGrafter"/>
</dbReference>
<dbReference type="Proteomes" id="UP000614811">
    <property type="component" value="Unassembled WGS sequence"/>
</dbReference>
<dbReference type="GO" id="GO:0003841">
    <property type="term" value="F:1-acylglycerol-3-phosphate O-acyltransferase activity"/>
    <property type="evidence" value="ECO:0007669"/>
    <property type="project" value="TreeGrafter"/>
</dbReference>
<dbReference type="EMBL" id="BMXA01000003">
    <property type="protein sequence ID" value="GHA10291.1"/>
    <property type="molecule type" value="Genomic_DNA"/>
</dbReference>
<feature type="domain" description="Phospholipid/glycerol acyltransferase" evidence="4">
    <location>
        <begin position="32"/>
        <end position="141"/>
    </location>
</feature>
<name>A0A918RVA0_9GAMM</name>
<evidence type="ECO:0000313" key="5">
    <source>
        <dbReference type="EMBL" id="GHA10291.1"/>
    </source>
</evidence>
<gene>
    <name evidence="5" type="ORF">GCM10008090_19820</name>
</gene>
<evidence type="ECO:0000256" key="3">
    <source>
        <dbReference type="ARBA" id="ARBA00023315"/>
    </source>
</evidence>
<dbReference type="InterPro" id="IPR002123">
    <property type="entry name" value="Plipid/glycerol_acylTrfase"/>
</dbReference>
<dbReference type="AlphaFoldDB" id="A0A918RVA0"/>
<reference evidence="5" key="1">
    <citation type="journal article" date="2014" name="Int. J. Syst. Evol. Microbiol.">
        <title>Complete genome sequence of Corynebacterium casei LMG S-19264T (=DSM 44701T), isolated from a smear-ripened cheese.</title>
        <authorList>
            <consortium name="US DOE Joint Genome Institute (JGI-PGF)"/>
            <person name="Walter F."/>
            <person name="Albersmeier A."/>
            <person name="Kalinowski J."/>
            <person name="Ruckert C."/>
        </authorList>
    </citation>
    <scope>NUCLEOTIDE SEQUENCE</scope>
    <source>
        <strain evidence="5">KCTC 12711</strain>
    </source>
</reference>
<dbReference type="SMART" id="SM00563">
    <property type="entry name" value="PlsC"/>
    <property type="match status" value="1"/>
</dbReference>
<accession>A0A918RVA0</accession>
<keyword evidence="6" id="KW-1185">Reference proteome</keyword>
<evidence type="ECO:0000256" key="2">
    <source>
        <dbReference type="ARBA" id="ARBA00022679"/>
    </source>
</evidence>
<organism evidence="5 6">
    <name type="scientific">Arenicella chitinivorans</name>
    <dbReference type="NCBI Taxonomy" id="1329800"/>
    <lineage>
        <taxon>Bacteria</taxon>
        <taxon>Pseudomonadati</taxon>
        <taxon>Pseudomonadota</taxon>
        <taxon>Gammaproteobacteria</taxon>
        <taxon>Arenicellales</taxon>
        <taxon>Arenicellaceae</taxon>
        <taxon>Arenicella</taxon>
    </lineage>
</organism>
<evidence type="ECO:0000259" key="4">
    <source>
        <dbReference type="SMART" id="SM00563"/>
    </source>
</evidence>
<dbReference type="SUPFAM" id="SSF69593">
    <property type="entry name" value="Glycerol-3-phosphate (1)-acyltransferase"/>
    <property type="match status" value="1"/>
</dbReference>
<comment type="pathway">
    <text evidence="1">Lipid metabolism.</text>
</comment>
<evidence type="ECO:0000256" key="1">
    <source>
        <dbReference type="ARBA" id="ARBA00005189"/>
    </source>
</evidence>
<dbReference type="PANTHER" id="PTHR10434:SF9">
    <property type="entry name" value="PHOSPHOLIPID_GLYCEROL ACYLTRANSFERASE DOMAIN-CONTAINING PROTEIN"/>
    <property type="match status" value="1"/>
</dbReference>
<keyword evidence="2" id="KW-0808">Transferase</keyword>
<evidence type="ECO:0000313" key="6">
    <source>
        <dbReference type="Proteomes" id="UP000614811"/>
    </source>
</evidence>
<proteinExistence type="predicted"/>
<comment type="caution">
    <text evidence="5">The sequence shown here is derived from an EMBL/GenBank/DDBJ whole genome shotgun (WGS) entry which is preliminary data.</text>
</comment>
<keyword evidence="3 5" id="KW-0012">Acyltransferase</keyword>
<sequence>MGNVKRRICSFILFKLLGWRLVGEPPADKKYLFVAVPHTSNWDFVYGWLAITALDLNVKIFAKDVFFVWPLNYVCQYLGVLPVNRRKSTNFVDSVAERFEQADSLRLLITPEGTRSYQDTLKSGYYYLAKKANIPIVVAGPNFKEKTFTILPPRPPLPNFQLDQAQVIAFCKTQYGRRPDQSFRD</sequence>